<protein>
    <recommendedName>
        <fullName evidence="5">Yip1 domain-containing protein</fullName>
    </recommendedName>
</protein>
<dbReference type="Proteomes" id="UP001465153">
    <property type="component" value="Unassembled WGS sequence"/>
</dbReference>
<feature type="transmembrane region" description="Helical" evidence="2">
    <location>
        <begin position="198"/>
        <end position="216"/>
    </location>
</feature>
<evidence type="ECO:0000256" key="1">
    <source>
        <dbReference type="SAM" id="MobiDB-lite"/>
    </source>
</evidence>
<proteinExistence type="predicted"/>
<organism evidence="3 4">
    <name type="scientific">Sessilibacter corallicola</name>
    <dbReference type="NCBI Taxonomy" id="2904075"/>
    <lineage>
        <taxon>Bacteria</taxon>
        <taxon>Pseudomonadati</taxon>
        <taxon>Pseudomonadota</taxon>
        <taxon>Gammaproteobacteria</taxon>
        <taxon>Cellvibrionales</taxon>
        <taxon>Cellvibrionaceae</taxon>
        <taxon>Sessilibacter</taxon>
    </lineage>
</organism>
<sequence>MTSSHTEIERPDLNHRELNVESLKKISKIIEESHALSKTTLFFMMSIGGIYLNGFLSEFNIPFPLEISVLPTILFLIGIISLIILIFLIIYTIIVGLINQHAVTPQIIGLILQNHKEGWQSNTLRNLITYSLYSYIIPLICLVVWIGFYQVKFSLLALTILFVAYLLWALIFGIVVTYTSGLPKKDRVKLTLSMTTQIFLIQLLSFLSFSILLLFINERAKNISEIEIILYVIFYSVINFICTYPISLKDKPNEFEDLDEKLTSNVVVQKSQQYPTFTVIFSLFAISLTPNVSPYVGELPLRLLNVGGGQEIAIISSRQECNTWPEIIIRNNDKNKETCITKTAKLLVQLGNRAYLIFNDEKIKGFVISLDIGKASIIKKIPQNSYYFNEELNSNQKNSSQESKVIDKGSNDEIFDDV</sequence>
<keyword evidence="2" id="KW-0812">Transmembrane</keyword>
<feature type="transmembrane region" description="Helical" evidence="2">
    <location>
        <begin position="155"/>
        <end position="178"/>
    </location>
</feature>
<dbReference type="EMBL" id="BAABWN010000006">
    <property type="protein sequence ID" value="GAA6168309.1"/>
    <property type="molecule type" value="Genomic_DNA"/>
</dbReference>
<accession>A0ABQ0A9J5</accession>
<feature type="transmembrane region" description="Helical" evidence="2">
    <location>
        <begin position="73"/>
        <end position="98"/>
    </location>
</feature>
<keyword evidence="2" id="KW-1133">Transmembrane helix</keyword>
<keyword evidence="4" id="KW-1185">Reference proteome</keyword>
<name>A0ABQ0A9J5_9GAMM</name>
<evidence type="ECO:0008006" key="5">
    <source>
        <dbReference type="Google" id="ProtNLM"/>
    </source>
</evidence>
<feature type="transmembrane region" description="Helical" evidence="2">
    <location>
        <begin position="127"/>
        <end position="148"/>
    </location>
</feature>
<feature type="transmembrane region" description="Helical" evidence="2">
    <location>
        <begin position="228"/>
        <end position="246"/>
    </location>
</feature>
<feature type="region of interest" description="Disordered" evidence="1">
    <location>
        <begin position="398"/>
        <end position="418"/>
    </location>
</feature>
<evidence type="ECO:0000313" key="3">
    <source>
        <dbReference type="EMBL" id="GAA6168309.1"/>
    </source>
</evidence>
<evidence type="ECO:0000256" key="2">
    <source>
        <dbReference type="SAM" id="Phobius"/>
    </source>
</evidence>
<gene>
    <name evidence="3" type="ORF">NBRC116591_21200</name>
</gene>
<evidence type="ECO:0000313" key="4">
    <source>
        <dbReference type="Proteomes" id="UP001465153"/>
    </source>
</evidence>
<feature type="transmembrane region" description="Helical" evidence="2">
    <location>
        <begin position="41"/>
        <end position="61"/>
    </location>
</feature>
<keyword evidence="2" id="KW-0472">Membrane</keyword>
<reference evidence="3 4" key="1">
    <citation type="submission" date="2024-04" db="EMBL/GenBank/DDBJ databases">
        <title>Draft genome sequence of Sessilibacter corallicola NBRC 116591.</title>
        <authorList>
            <person name="Miyakawa T."/>
            <person name="Kusuya Y."/>
            <person name="Miura T."/>
        </authorList>
    </citation>
    <scope>NUCLEOTIDE SEQUENCE [LARGE SCALE GENOMIC DNA]</scope>
    <source>
        <strain evidence="3 4">KU-00831-HH</strain>
    </source>
</reference>
<comment type="caution">
    <text evidence="3">The sequence shown here is derived from an EMBL/GenBank/DDBJ whole genome shotgun (WGS) entry which is preliminary data.</text>
</comment>